<feature type="region of interest" description="Disordered" evidence="1">
    <location>
        <begin position="1"/>
        <end position="21"/>
    </location>
</feature>
<dbReference type="InterPro" id="IPR039523">
    <property type="entry name" value="RimK-rel_E_lig_ATP-grasp"/>
</dbReference>
<gene>
    <name evidence="3" type="ORF">HZS79_00390</name>
</gene>
<dbReference type="SUPFAM" id="SSF56059">
    <property type="entry name" value="Glutathione synthetase ATP-binding domain-like"/>
    <property type="match status" value="1"/>
</dbReference>
<comment type="caution">
    <text evidence="3">The sequence shown here is derived from an EMBL/GenBank/DDBJ whole genome shotgun (WGS) entry which is preliminary data.</text>
</comment>
<evidence type="ECO:0000256" key="1">
    <source>
        <dbReference type="SAM" id="MobiDB-lite"/>
    </source>
</evidence>
<keyword evidence="4" id="KW-1185">Reference proteome</keyword>
<dbReference type="Pfam" id="PF14397">
    <property type="entry name" value="ATPgrasp_ST"/>
    <property type="match status" value="1"/>
</dbReference>
<evidence type="ECO:0000313" key="4">
    <source>
        <dbReference type="Proteomes" id="UP000528918"/>
    </source>
</evidence>
<accession>A0ABX2SM83</accession>
<dbReference type="EMBL" id="JACCDD010000001">
    <property type="protein sequence ID" value="NYS43398.1"/>
    <property type="molecule type" value="Genomic_DNA"/>
</dbReference>
<dbReference type="Proteomes" id="UP000528918">
    <property type="component" value="Unassembled WGS sequence"/>
</dbReference>
<protein>
    <recommendedName>
        <fullName evidence="2">Alpha-L-glutamate ligase-related protein ATP-grasp domain-containing protein</fullName>
    </recommendedName>
</protein>
<proteinExistence type="predicted"/>
<feature type="domain" description="Alpha-L-glutamate ligase-related protein ATP-grasp" evidence="2">
    <location>
        <begin position="120"/>
        <end position="377"/>
    </location>
</feature>
<evidence type="ECO:0000259" key="2">
    <source>
        <dbReference type="Pfam" id="PF14397"/>
    </source>
</evidence>
<dbReference type="RefSeq" id="WP_179926772.1">
    <property type="nucleotide sequence ID" value="NZ_JACCDD010000001.1"/>
</dbReference>
<name>A0ABX2SM83_VREZH</name>
<reference evidence="3 4" key="1">
    <citation type="journal article" date="2013" name="Antonie Van Leeuwenhoek">
        <title>Halomonas zhaodongensis sp. nov., a slightly halophilic bacterium isolated from saline-alkaline soils in Zhaodong, China.</title>
        <authorList>
            <person name="Jiang J."/>
            <person name="Pan Y."/>
            <person name="Meng L."/>
            <person name="Hu S."/>
            <person name="Zhang X."/>
            <person name="Hu B."/>
            <person name="Meng J."/>
            <person name="Li C."/>
            <person name="Huang H."/>
            <person name="Wang K."/>
            <person name="Su T."/>
        </authorList>
    </citation>
    <scope>NUCLEOTIDE SEQUENCE [LARGE SCALE GENOMIC DNA]</scope>
    <source>
        <strain evidence="3 4">NEAU-ST10-25</strain>
    </source>
</reference>
<sequence length="399" mass="45088">MTPETIDNATQQAEKTPTGCQETEVGEHKGAAENELPKDHHKQLMESLQETDQLGLLKRFTLDFHADPDLDTLSEEEARFFYERGFLPEKARLYGLNRDNIDTYLSDVQRWLTRLVNGPYSVVFNNKILFDQVFGQYCNVPRTVAVCRQGRVIPHTDLWQQIEAGQAGPLMLVAKPLGGGGGGSVYFIRIDKRHAVVETNDATNPRFSVKTEALGEVFSRQRVPFIINEYVQQGEFSKRMYPLTVNTVRALVVRDATTGEPYLVRAVLRVGNSESYPIDNFSLGGLSIEVNKETGELGHAVAAAGRFTGQRWATHPDTGEKITGAYIPNWQEHKNKLLTLFNKLPYLKYCGFDLILQDDDFVVLEGNSYSQVRLFQMHEPLLIDIGYVRFLKEKGLLAK</sequence>
<evidence type="ECO:0000313" key="3">
    <source>
        <dbReference type="EMBL" id="NYS43398.1"/>
    </source>
</evidence>
<organism evidence="3 4">
    <name type="scientific">Vreelandella zhaodongensis</name>
    <name type="common">Halomonas zhaodongensis</name>
    <dbReference type="NCBI Taxonomy" id="1176240"/>
    <lineage>
        <taxon>Bacteria</taxon>
        <taxon>Pseudomonadati</taxon>
        <taxon>Pseudomonadota</taxon>
        <taxon>Gammaproteobacteria</taxon>
        <taxon>Oceanospirillales</taxon>
        <taxon>Halomonadaceae</taxon>
        <taxon>Vreelandella</taxon>
    </lineage>
</organism>